<keyword evidence="2" id="KW-1185">Reference proteome</keyword>
<dbReference type="AlphaFoldDB" id="A0A4Y2E759"/>
<evidence type="ECO:0000313" key="1">
    <source>
        <dbReference type="EMBL" id="GBM24983.1"/>
    </source>
</evidence>
<proteinExistence type="predicted"/>
<reference evidence="1 2" key="1">
    <citation type="journal article" date="2019" name="Sci. Rep.">
        <title>Orb-weaving spider Araneus ventricosus genome elucidates the spidroin gene catalogue.</title>
        <authorList>
            <person name="Kono N."/>
            <person name="Nakamura H."/>
            <person name="Ohtoshi R."/>
            <person name="Moran D.A.P."/>
            <person name="Shinohara A."/>
            <person name="Yoshida Y."/>
            <person name="Fujiwara M."/>
            <person name="Mori M."/>
            <person name="Tomita M."/>
            <person name="Arakawa K."/>
        </authorList>
    </citation>
    <scope>NUCLEOTIDE SEQUENCE [LARGE SCALE GENOMIC DNA]</scope>
</reference>
<dbReference type="EMBL" id="BGPR01000529">
    <property type="protein sequence ID" value="GBM24983.1"/>
    <property type="molecule type" value="Genomic_DNA"/>
</dbReference>
<dbReference type="Proteomes" id="UP000499080">
    <property type="component" value="Unassembled WGS sequence"/>
</dbReference>
<dbReference type="OrthoDB" id="1728974at2759"/>
<name>A0A4Y2E759_ARAVE</name>
<protein>
    <recommendedName>
        <fullName evidence="3">Helitron helicase-like domain-containing protein</fullName>
    </recommendedName>
</protein>
<evidence type="ECO:0008006" key="3">
    <source>
        <dbReference type="Google" id="ProtNLM"/>
    </source>
</evidence>
<comment type="caution">
    <text evidence="1">The sequence shown here is derived from an EMBL/GenBank/DDBJ whole genome shotgun (WGS) entry which is preliminary data.</text>
</comment>
<evidence type="ECO:0000313" key="2">
    <source>
        <dbReference type="Proteomes" id="UP000499080"/>
    </source>
</evidence>
<gene>
    <name evidence="1" type="ORF">AVEN_262132_1</name>
</gene>
<accession>A0A4Y2E759</accession>
<sequence length="160" mass="18480">MYSIEWQKSGLPHAHILIWLKEKIRPGDVDSVIRAEISDILQDPVLFEIVSERMIHGPCGTLNMKSPCMKDKKYEKDTQEKLYAKHRRLRMVTSEQGGHTTVINSRIDNKYHESTIVGLYLTRLFCERCYKHTLKSSIATLSSQSNIFVNTSTTVVIWLL</sequence>
<organism evidence="1 2">
    <name type="scientific">Araneus ventricosus</name>
    <name type="common">Orbweaver spider</name>
    <name type="synonym">Epeira ventricosa</name>
    <dbReference type="NCBI Taxonomy" id="182803"/>
    <lineage>
        <taxon>Eukaryota</taxon>
        <taxon>Metazoa</taxon>
        <taxon>Ecdysozoa</taxon>
        <taxon>Arthropoda</taxon>
        <taxon>Chelicerata</taxon>
        <taxon>Arachnida</taxon>
        <taxon>Araneae</taxon>
        <taxon>Araneomorphae</taxon>
        <taxon>Entelegynae</taxon>
        <taxon>Araneoidea</taxon>
        <taxon>Araneidae</taxon>
        <taxon>Araneus</taxon>
    </lineage>
</organism>